<keyword evidence="5 8" id="KW-1133">Transmembrane helix</keyword>
<dbReference type="Proteomes" id="UP001597063">
    <property type="component" value="Unassembled WGS sequence"/>
</dbReference>
<keyword evidence="3" id="KW-0813">Transport</keyword>
<name>A0ABW2XU64_9ACTN</name>
<feature type="transmembrane region" description="Helical" evidence="8">
    <location>
        <begin position="173"/>
        <end position="197"/>
    </location>
</feature>
<evidence type="ECO:0000256" key="8">
    <source>
        <dbReference type="SAM" id="Phobius"/>
    </source>
</evidence>
<keyword evidence="4 8" id="KW-0812">Transmembrane</keyword>
<gene>
    <name evidence="10" type="ORF">ACFQZM_36410</name>
</gene>
<protein>
    <submittedName>
        <fullName evidence="10">Cation:proton antiporter</fullName>
    </submittedName>
</protein>
<dbReference type="Gene3D" id="1.20.1530.20">
    <property type="match status" value="1"/>
</dbReference>
<accession>A0ABW2XU64</accession>
<comment type="caution">
    <text evidence="10">The sequence shown here is derived from an EMBL/GenBank/DDBJ whole genome shotgun (WGS) entry which is preliminary data.</text>
</comment>
<dbReference type="PANTHER" id="PTHR42751:SF6">
    <property type="entry name" value="CONSERVED INTEGRAL MEMBRANE TRANSPORT PROTEIN-RELATED"/>
    <property type="match status" value="1"/>
</dbReference>
<feature type="compositionally biased region" description="Polar residues" evidence="7">
    <location>
        <begin position="396"/>
        <end position="406"/>
    </location>
</feature>
<evidence type="ECO:0000256" key="1">
    <source>
        <dbReference type="ARBA" id="ARBA00004141"/>
    </source>
</evidence>
<evidence type="ECO:0000313" key="10">
    <source>
        <dbReference type="EMBL" id="MFD0690021.1"/>
    </source>
</evidence>
<dbReference type="PANTHER" id="PTHR42751">
    <property type="entry name" value="SODIUM/HYDROGEN EXCHANGER FAMILY/TRKA DOMAIN PROTEIN"/>
    <property type="match status" value="1"/>
</dbReference>
<feature type="transmembrane region" description="Helical" evidence="8">
    <location>
        <begin position="262"/>
        <end position="279"/>
    </location>
</feature>
<dbReference type="Pfam" id="PF00999">
    <property type="entry name" value="Na_H_Exchanger"/>
    <property type="match status" value="1"/>
</dbReference>
<sequence length="449" mass="44908">MHSTLQLIELGAIILALGLLGATAVRFSVSPIPLYLIAGLAFGAGGVYPLTTSEDFVSTGAEVGVILLLFTLGLEYTADELVGTLRTSAPVGLADLVLNAAPGVAAALLLGWGPVAAIAMGGITYVTSSGITAKVIGDLGWLGNRETPAVLSVLVFEDLAMAAYLPILTTLLAGAGLLGGAVALAVAAATITVILLIALRHGALVERFVASPSEEVLLLKVLGLTLLVAGVAQQLQVSAAVGAFLVGIALSGSLAHTAQKLLAPLRDLFAAVFFVFFGLRTDPADLPPVLAVAALLAAAGIATKLATGWLAARRAGIAPTGRLRAGAALVPRGEFNIVIAGLAVDAGTNARLGPLAAAYVLILAVTGPLLARGTEPLARTLRTRRAARQAARTPVSDVSKTGTPSDHPSGAGITAPAGGRPSTIGDATPADPGAQAPGSTGHPGTRPRS</sequence>
<dbReference type="EMBL" id="JBHTGP010000018">
    <property type="protein sequence ID" value="MFD0690021.1"/>
    <property type="molecule type" value="Genomic_DNA"/>
</dbReference>
<keyword evidence="6 8" id="KW-0472">Membrane</keyword>
<evidence type="ECO:0000259" key="9">
    <source>
        <dbReference type="Pfam" id="PF00999"/>
    </source>
</evidence>
<proteinExistence type="inferred from homology"/>
<reference evidence="11" key="1">
    <citation type="journal article" date="2019" name="Int. J. Syst. Evol. Microbiol.">
        <title>The Global Catalogue of Microorganisms (GCM) 10K type strain sequencing project: providing services to taxonomists for standard genome sequencing and annotation.</title>
        <authorList>
            <consortium name="The Broad Institute Genomics Platform"/>
            <consortium name="The Broad Institute Genome Sequencing Center for Infectious Disease"/>
            <person name="Wu L."/>
            <person name="Ma J."/>
        </authorList>
    </citation>
    <scope>NUCLEOTIDE SEQUENCE [LARGE SCALE GENOMIC DNA]</scope>
    <source>
        <strain evidence="11">JCM 9371</strain>
    </source>
</reference>
<dbReference type="InterPro" id="IPR006153">
    <property type="entry name" value="Cation/H_exchanger_TM"/>
</dbReference>
<dbReference type="RefSeq" id="WP_131761860.1">
    <property type="nucleotide sequence ID" value="NZ_CAACUY010000192.1"/>
</dbReference>
<comment type="similarity">
    <text evidence="2">Belongs to the monovalent cation:proton antiporter 2 (CPA2) transporter (TC 2.A.37) family.</text>
</comment>
<feature type="transmembrane region" description="Helical" evidence="8">
    <location>
        <begin position="149"/>
        <end position="167"/>
    </location>
</feature>
<comment type="subcellular location">
    <subcellularLocation>
        <location evidence="1">Membrane</location>
        <topology evidence="1">Multi-pass membrane protein</topology>
    </subcellularLocation>
</comment>
<feature type="transmembrane region" description="Helical" evidence="8">
    <location>
        <begin position="6"/>
        <end position="25"/>
    </location>
</feature>
<evidence type="ECO:0000256" key="3">
    <source>
        <dbReference type="ARBA" id="ARBA00022448"/>
    </source>
</evidence>
<feature type="transmembrane region" description="Helical" evidence="8">
    <location>
        <begin position="56"/>
        <end position="77"/>
    </location>
</feature>
<evidence type="ECO:0000256" key="4">
    <source>
        <dbReference type="ARBA" id="ARBA00022692"/>
    </source>
</evidence>
<evidence type="ECO:0000256" key="7">
    <source>
        <dbReference type="SAM" id="MobiDB-lite"/>
    </source>
</evidence>
<feature type="domain" description="Cation/H+ exchanger transmembrane" evidence="9">
    <location>
        <begin position="15"/>
        <end position="370"/>
    </location>
</feature>
<keyword evidence="11" id="KW-1185">Reference proteome</keyword>
<feature type="transmembrane region" description="Helical" evidence="8">
    <location>
        <begin position="217"/>
        <end position="233"/>
    </location>
</feature>
<feature type="region of interest" description="Disordered" evidence="7">
    <location>
        <begin position="383"/>
        <end position="449"/>
    </location>
</feature>
<dbReference type="InterPro" id="IPR038770">
    <property type="entry name" value="Na+/solute_symporter_sf"/>
</dbReference>
<organism evidence="10 11">
    <name type="scientific">Actinomadura fibrosa</name>
    <dbReference type="NCBI Taxonomy" id="111802"/>
    <lineage>
        <taxon>Bacteria</taxon>
        <taxon>Bacillati</taxon>
        <taxon>Actinomycetota</taxon>
        <taxon>Actinomycetes</taxon>
        <taxon>Streptosporangiales</taxon>
        <taxon>Thermomonosporaceae</taxon>
        <taxon>Actinomadura</taxon>
    </lineage>
</organism>
<evidence type="ECO:0000313" key="11">
    <source>
        <dbReference type="Proteomes" id="UP001597063"/>
    </source>
</evidence>
<evidence type="ECO:0000256" key="6">
    <source>
        <dbReference type="ARBA" id="ARBA00023136"/>
    </source>
</evidence>
<feature type="transmembrane region" description="Helical" evidence="8">
    <location>
        <begin position="239"/>
        <end position="255"/>
    </location>
</feature>
<feature type="transmembrane region" description="Helical" evidence="8">
    <location>
        <begin position="291"/>
        <end position="311"/>
    </location>
</feature>
<evidence type="ECO:0000256" key="2">
    <source>
        <dbReference type="ARBA" id="ARBA00005551"/>
    </source>
</evidence>
<feature type="transmembrane region" description="Helical" evidence="8">
    <location>
        <begin position="32"/>
        <end position="50"/>
    </location>
</feature>
<evidence type="ECO:0000256" key="5">
    <source>
        <dbReference type="ARBA" id="ARBA00022989"/>
    </source>
</evidence>